<dbReference type="OrthoDB" id="9806346at2"/>
<evidence type="ECO:0000256" key="2">
    <source>
        <dbReference type="ARBA" id="ARBA00022603"/>
    </source>
</evidence>
<proteinExistence type="inferred from homology"/>
<evidence type="ECO:0000256" key="4">
    <source>
        <dbReference type="ARBA" id="ARBA00022691"/>
    </source>
</evidence>
<dbReference type="Gene3D" id="3.40.1280.10">
    <property type="match status" value="1"/>
</dbReference>
<evidence type="ECO:0000313" key="7">
    <source>
        <dbReference type="Proteomes" id="UP000001029"/>
    </source>
</evidence>
<feature type="domain" description="tRNA/rRNA methyltransferase SpoU type" evidence="5">
    <location>
        <begin position="2"/>
        <end position="147"/>
    </location>
</feature>
<organism evidence="6 7">
    <name type="scientific">Elusimicrobium minutum (strain Pei191)</name>
    <dbReference type="NCBI Taxonomy" id="445932"/>
    <lineage>
        <taxon>Bacteria</taxon>
        <taxon>Pseudomonadati</taxon>
        <taxon>Elusimicrobiota</taxon>
        <taxon>Elusimicrobia</taxon>
        <taxon>Elusimicrobiales</taxon>
        <taxon>Elusimicrobiaceae</taxon>
        <taxon>Elusimicrobium</taxon>
    </lineage>
</organism>
<dbReference type="Pfam" id="PF00588">
    <property type="entry name" value="SpoU_methylase"/>
    <property type="match status" value="1"/>
</dbReference>
<name>B2KEG9_ELUMP</name>
<dbReference type="GO" id="GO:0002128">
    <property type="term" value="P:tRNA nucleoside ribose methylation"/>
    <property type="evidence" value="ECO:0007669"/>
    <property type="project" value="TreeGrafter"/>
</dbReference>
<dbReference type="KEGG" id="emi:Emin_1365"/>
<keyword evidence="2 6" id="KW-0489">Methyltransferase</keyword>
<dbReference type="SUPFAM" id="SSF75217">
    <property type="entry name" value="alpha/beta knot"/>
    <property type="match status" value="1"/>
</dbReference>
<dbReference type="GO" id="GO:0005829">
    <property type="term" value="C:cytosol"/>
    <property type="evidence" value="ECO:0007669"/>
    <property type="project" value="TreeGrafter"/>
</dbReference>
<dbReference type="HOGENOM" id="CLU_056931_3_0_0"/>
<dbReference type="GO" id="GO:0008173">
    <property type="term" value="F:RNA methyltransferase activity"/>
    <property type="evidence" value="ECO:0007669"/>
    <property type="project" value="InterPro"/>
</dbReference>
<evidence type="ECO:0000259" key="5">
    <source>
        <dbReference type="Pfam" id="PF00588"/>
    </source>
</evidence>
<sequence>MITIILVKPRNPNNIGASARAMANFGLSDLRIAGAHIPNLEEAQAAVGAEDLLKKAKIFDNLQDALADCNFAFAATSLKNRNTQKEIVSLPNINNHIKRGKIAVVFGSEKTGLSVKDIELCDAVLNIPTTTKQPSVNLAQAVNLVCYETAKTKNFKTLKQQKTNLPSFKDIDLLTADILELFDRKEFKKELTKTDRELLIKNILKSSSLSKKQLFIIKKFLNLLK</sequence>
<dbReference type="GO" id="GO:0003723">
    <property type="term" value="F:RNA binding"/>
    <property type="evidence" value="ECO:0007669"/>
    <property type="project" value="InterPro"/>
</dbReference>
<dbReference type="Proteomes" id="UP000001029">
    <property type="component" value="Chromosome"/>
</dbReference>
<dbReference type="InterPro" id="IPR029026">
    <property type="entry name" value="tRNA_m1G_MTases_N"/>
</dbReference>
<evidence type="ECO:0000256" key="3">
    <source>
        <dbReference type="ARBA" id="ARBA00022679"/>
    </source>
</evidence>
<protein>
    <submittedName>
        <fullName evidence="6">tRNA/rRNA methyltransferase</fullName>
    </submittedName>
</protein>
<dbReference type="AlphaFoldDB" id="B2KEG9"/>
<keyword evidence="4" id="KW-0949">S-adenosyl-L-methionine</keyword>
<dbReference type="CDD" id="cd18093">
    <property type="entry name" value="SpoU-like_TrmJ"/>
    <property type="match status" value="1"/>
</dbReference>
<evidence type="ECO:0000256" key="1">
    <source>
        <dbReference type="ARBA" id="ARBA00007228"/>
    </source>
</evidence>
<dbReference type="RefSeq" id="WP_012415530.1">
    <property type="nucleotide sequence ID" value="NC_010644.1"/>
</dbReference>
<dbReference type="PIRSF" id="PIRSF004808">
    <property type="entry name" value="LasT"/>
    <property type="match status" value="1"/>
</dbReference>
<accession>B2KEG9</accession>
<keyword evidence="3 6" id="KW-0808">Transferase</keyword>
<evidence type="ECO:0000313" key="6">
    <source>
        <dbReference type="EMBL" id="ACC98915.1"/>
    </source>
</evidence>
<dbReference type="InterPro" id="IPR004384">
    <property type="entry name" value="RNA_MeTrfase_TrmJ/LasT"/>
</dbReference>
<dbReference type="InterPro" id="IPR029028">
    <property type="entry name" value="Alpha/beta_knot_MTases"/>
</dbReference>
<gene>
    <name evidence="6" type="ordered locus">Emin_1365</name>
</gene>
<dbReference type="InterPro" id="IPR001537">
    <property type="entry name" value="SpoU_MeTrfase"/>
</dbReference>
<reference evidence="6 7" key="1">
    <citation type="journal article" date="2009" name="Appl. Environ. Microbiol.">
        <title>Genomic analysis of 'Elusimicrobium minutum,' the first cultivated representative of the phylum 'Elusimicrobia' (formerly termite group 1).</title>
        <authorList>
            <person name="Herlemann D.P.R."/>
            <person name="Geissinger O."/>
            <person name="Ikeda-Ohtsubo W."/>
            <person name="Kunin V."/>
            <person name="Sun H."/>
            <person name="Lapidus A."/>
            <person name="Hugenholtz P."/>
            <person name="Brune A."/>
        </authorList>
    </citation>
    <scope>NUCLEOTIDE SEQUENCE [LARGE SCALE GENOMIC DNA]</scope>
    <source>
        <strain evidence="6 7">Pei191</strain>
    </source>
</reference>
<keyword evidence="7" id="KW-1185">Reference proteome</keyword>
<dbReference type="PANTHER" id="PTHR42786:SF2">
    <property type="entry name" value="TRNA (CYTIDINE_URIDINE-2'-O-)-METHYLTRANSFERASE TRMJ"/>
    <property type="match status" value="1"/>
</dbReference>
<dbReference type="PANTHER" id="PTHR42786">
    <property type="entry name" value="TRNA/RRNA METHYLTRANSFERASE"/>
    <property type="match status" value="1"/>
</dbReference>
<dbReference type="EMBL" id="CP001055">
    <property type="protein sequence ID" value="ACC98915.1"/>
    <property type="molecule type" value="Genomic_DNA"/>
</dbReference>
<comment type="similarity">
    <text evidence="1">Belongs to the class IV-like SAM-binding methyltransferase superfamily. RNA methyltransferase TrmH family.</text>
</comment>
<dbReference type="STRING" id="445932.Emin_1365"/>